<evidence type="ECO:0000313" key="2">
    <source>
        <dbReference type="EMBL" id="SUZ59265.1"/>
    </source>
</evidence>
<evidence type="ECO:0000259" key="1">
    <source>
        <dbReference type="Pfam" id="PF13360"/>
    </source>
</evidence>
<dbReference type="EMBL" id="UINC01000667">
    <property type="protein sequence ID" value="SUZ59265.1"/>
    <property type="molecule type" value="Genomic_DNA"/>
</dbReference>
<accession>A0A381NXB9</accession>
<dbReference type="Gene3D" id="2.40.10.480">
    <property type="match status" value="1"/>
</dbReference>
<dbReference type="PANTHER" id="PTHR34512:SF30">
    <property type="entry name" value="OUTER MEMBRANE PROTEIN ASSEMBLY FACTOR BAMB"/>
    <property type="match status" value="1"/>
</dbReference>
<name>A0A381NXB9_9ZZZZ</name>
<dbReference type="Gene3D" id="2.130.10.10">
    <property type="entry name" value="YVTN repeat-like/Quinoprotein amine dehydrogenase"/>
    <property type="match status" value="1"/>
</dbReference>
<organism evidence="2">
    <name type="scientific">marine metagenome</name>
    <dbReference type="NCBI Taxonomy" id="408172"/>
    <lineage>
        <taxon>unclassified sequences</taxon>
        <taxon>metagenomes</taxon>
        <taxon>ecological metagenomes</taxon>
    </lineage>
</organism>
<dbReference type="InterPro" id="IPR002372">
    <property type="entry name" value="PQQ_rpt_dom"/>
</dbReference>
<dbReference type="AlphaFoldDB" id="A0A381NXB9"/>
<reference evidence="2" key="1">
    <citation type="submission" date="2018-05" db="EMBL/GenBank/DDBJ databases">
        <authorList>
            <person name="Lanie J.A."/>
            <person name="Ng W.-L."/>
            <person name="Kazmierczak K.M."/>
            <person name="Andrzejewski T.M."/>
            <person name="Davidsen T.M."/>
            <person name="Wayne K.J."/>
            <person name="Tettelin H."/>
            <person name="Glass J.I."/>
            <person name="Rusch D."/>
            <person name="Podicherti R."/>
            <person name="Tsui H.-C.T."/>
            <person name="Winkler M.E."/>
        </authorList>
    </citation>
    <scope>NUCLEOTIDE SEQUENCE</scope>
</reference>
<dbReference type="InterPro" id="IPR018391">
    <property type="entry name" value="PQQ_b-propeller_rpt"/>
</dbReference>
<dbReference type="Pfam" id="PF13360">
    <property type="entry name" value="PQQ_2"/>
    <property type="match status" value="1"/>
</dbReference>
<feature type="domain" description="Pyrrolo-quinoline quinone repeat" evidence="1">
    <location>
        <begin position="24"/>
        <end position="96"/>
    </location>
</feature>
<sequence>MAVHALGSVASLERALGSACTILRIDGGDLLAGSQEGTLACWSVDSGSERWRIRMTGPISDLAVSDGRVYAAASSDLHALDASSGEVIWSHSLEGASDYVQVCNGIVWAASSVYEIDISDYIESTVWMFDSEGSLKEHWTFPERAWHFGLHDDGGVLLGLGRPRCGLLRIRRGEGASHHPLVGSSPVTAGACDSEGRILIGHSDGSVSVVVGSATEVGEEWSSPVRAICGSNQDWFSGHDSGEVVSSRGWAISAPGAVESLAKGPSGSEGGGIWVSRWKGATSSVVIVDATDGSVLLELEHGHRIRHIQSEDGNIALGDSSGRIHLIEEGVLSRRLEEVVGESGDDERRSRLMERLRQLRNA</sequence>
<dbReference type="PANTHER" id="PTHR34512">
    <property type="entry name" value="CELL SURFACE PROTEIN"/>
    <property type="match status" value="1"/>
</dbReference>
<gene>
    <name evidence="2" type="ORF">METZ01_LOCUS12119</name>
</gene>
<proteinExistence type="predicted"/>
<dbReference type="SMART" id="SM00564">
    <property type="entry name" value="PQQ"/>
    <property type="match status" value="2"/>
</dbReference>
<dbReference type="InterPro" id="IPR015943">
    <property type="entry name" value="WD40/YVTN_repeat-like_dom_sf"/>
</dbReference>
<dbReference type="SUPFAM" id="SSF50998">
    <property type="entry name" value="Quinoprotein alcohol dehydrogenase-like"/>
    <property type="match status" value="1"/>
</dbReference>
<dbReference type="InterPro" id="IPR011047">
    <property type="entry name" value="Quinoprotein_ADH-like_sf"/>
</dbReference>
<protein>
    <recommendedName>
        <fullName evidence="1">Pyrrolo-quinoline quinone repeat domain-containing protein</fullName>
    </recommendedName>
</protein>